<dbReference type="EMBL" id="UYJE01003721">
    <property type="protein sequence ID" value="VDI21848.1"/>
    <property type="molecule type" value="Genomic_DNA"/>
</dbReference>
<protein>
    <recommendedName>
        <fullName evidence="6">Heat shock 70 kDa protein 12B</fullName>
    </recommendedName>
</protein>
<dbReference type="InterPro" id="IPR043129">
    <property type="entry name" value="ATPase_NBD"/>
</dbReference>
<dbReference type="SUPFAM" id="SSF53067">
    <property type="entry name" value="Actin-like ATPase domain"/>
    <property type="match status" value="2"/>
</dbReference>
<name>A0A8B6DNI5_MYTGA</name>
<dbReference type="OrthoDB" id="2963168at2759"/>
<reference evidence="4" key="1">
    <citation type="submission" date="2018-11" db="EMBL/GenBank/DDBJ databases">
        <authorList>
            <person name="Alioto T."/>
            <person name="Alioto T."/>
        </authorList>
    </citation>
    <scope>NUCLEOTIDE SEQUENCE</scope>
</reference>
<accession>A0A8B6DNI5</accession>
<comment type="similarity">
    <text evidence="1">Belongs to the heat shock protein 70 family.</text>
</comment>
<gene>
    <name evidence="4" type="ORF">MGAL_10B006026</name>
</gene>
<keyword evidence="2" id="KW-0547">Nucleotide-binding</keyword>
<dbReference type="Pfam" id="PF00012">
    <property type="entry name" value="HSP70"/>
    <property type="match status" value="1"/>
</dbReference>
<evidence type="ECO:0000313" key="4">
    <source>
        <dbReference type="EMBL" id="VDI21848.1"/>
    </source>
</evidence>
<keyword evidence="3" id="KW-0067">ATP-binding</keyword>
<dbReference type="PANTHER" id="PTHR14187:SF5">
    <property type="entry name" value="HEAT SHOCK 70 KDA PROTEIN 12A"/>
    <property type="match status" value="1"/>
</dbReference>
<dbReference type="Gene3D" id="3.30.420.40">
    <property type="match status" value="1"/>
</dbReference>
<dbReference type="GO" id="GO:0005524">
    <property type="term" value="F:ATP binding"/>
    <property type="evidence" value="ECO:0007669"/>
    <property type="project" value="UniProtKB-KW"/>
</dbReference>
<evidence type="ECO:0000313" key="5">
    <source>
        <dbReference type="Proteomes" id="UP000596742"/>
    </source>
</evidence>
<dbReference type="GO" id="GO:0140662">
    <property type="term" value="F:ATP-dependent protein folding chaperone"/>
    <property type="evidence" value="ECO:0007669"/>
    <property type="project" value="InterPro"/>
</dbReference>
<dbReference type="Proteomes" id="UP000596742">
    <property type="component" value="Unassembled WGS sequence"/>
</dbReference>
<dbReference type="InterPro" id="IPR013126">
    <property type="entry name" value="Hsp_70_fam"/>
</dbReference>
<organism evidence="4 5">
    <name type="scientific">Mytilus galloprovincialis</name>
    <name type="common">Mediterranean mussel</name>
    <dbReference type="NCBI Taxonomy" id="29158"/>
    <lineage>
        <taxon>Eukaryota</taxon>
        <taxon>Metazoa</taxon>
        <taxon>Spiralia</taxon>
        <taxon>Lophotrochozoa</taxon>
        <taxon>Mollusca</taxon>
        <taxon>Bivalvia</taxon>
        <taxon>Autobranchia</taxon>
        <taxon>Pteriomorphia</taxon>
        <taxon>Mytilida</taxon>
        <taxon>Mytiloidea</taxon>
        <taxon>Mytilidae</taxon>
        <taxon>Mytilinae</taxon>
        <taxon>Mytilus</taxon>
    </lineage>
</organism>
<comment type="caution">
    <text evidence="4">The sequence shown here is derived from an EMBL/GenBank/DDBJ whole genome shotgun (WGS) entry which is preliminary data.</text>
</comment>
<evidence type="ECO:0000256" key="1">
    <source>
        <dbReference type="ARBA" id="ARBA00007381"/>
    </source>
</evidence>
<dbReference type="CDD" id="cd10229">
    <property type="entry name" value="ASKHA_NBD_HSP70_HSPA12"/>
    <property type="match status" value="1"/>
</dbReference>
<dbReference type="PANTHER" id="PTHR14187">
    <property type="entry name" value="ALPHA KINASE/ELONGATION FACTOR 2 KINASE"/>
    <property type="match status" value="1"/>
</dbReference>
<keyword evidence="5" id="KW-1185">Reference proteome</keyword>
<evidence type="ECO:0000256" key="3">
    <source>
        <dbReference type="ARBA" id="ARBA00022840"/>
    </source>
</evidence>
<proteinExistence type="inferred from homology"/>
<evidence type="ECO:0008006" key="6">
    <source>
        <dbReference type="Google" id="ProtNLM"/>
    </source>
</evidence>
<dbReference type="AlphaFoldDB" id="A0A8B6DNI5"/>
<evidence type="ECO:0000256" key="2">
    <source>
        <dbReference type="ARBA" id="ARBA00022741"/>
    </source>
</evidence>
<sequence length="716" mass="81422">MADYSAPGEKYVLTGSRRNVECNRNRYQPYSLWSNESNQCQFIKSPCSDEGQIIYRSDSTTDDASCRCDYRRGFDFVIQPKHKCYCKPFKEDCSCYIHNCDNGLYLDSGYNCTHIGTPASYFCSQIAHNGLQLVNQNSTDNYHALDVYYADSHSIPSAIVVMVMVVLVIVGTEKVKDDLVSKQTYNNYTKFTQAKGKDNAKLNRNYLNPGEDYMRLNSSDCDTEKVVVAIDLGTTFSGYAFSSKTSFNEDPLEIEFKKYWESGSGGLISFKTPTSVLLRSDGECLSLGYDAENEYSDRLLDSDDSDCLFFHRFKMNLYNVEDITDKWKIGDINKESMTALHVFSSALAKLKEYAEIHIKKRHPKIAQDAIHWVITVPAIWRDKAKDFMRKSAEKAGIKRHKLLMALEPESVSIYFQYMYKYRKQKIPELSDYDILNCKYLVIDVGGGTVEITTHQAINGILTELCKPSGSNWGSTMIDQKFIKFIENIVGEDFFESFIKQHTTSYFDLLRKLEYLKREIYSDSLKAKTHINFKYPQTLETFYKTKSGKNIAEAITNSPYSHLVFAKTERLQISKTIIQEMFEHVIEKVITNINSVLIDPQSNGVNTFLVVGGFALSPIFKTEMSKAFPNVNIIIPDDADMVVAKGAVLFGHGPNFIVLYDDDGCKLLCEASVKLPTTSTRGKRCIAVDFEFGNTEFKVTAFEKETNKLCEVTCALR</sequence>